<dbReference type="Proteomes" id="UP001283361">
    <property type="component" value="Unassembled WGS sequence"/>
</dbReference>
<evidence type="ECO:0000259" key="2">
    <source>
        <dbReference type="PROSITE" id="PS50878"/>
    </source>
</evidence>
<dbReference type="SUPFAM" id="SSF56672">
    <property type="entry name" value="DNA/RNA polymerases"/>
    <property type="match status" value="1"/>
</dbReference>
<dbReference type="PANTHER" id="PTHR36688">
    <property type="entry name" value="ENDO/EXONUCLEASE/PHOSPHATASE DOMAIN-CONTAINING PROTEIN"/>
    <property type="match status" value="1"/>
</dbReference>
<dbReference type="Pfam" id="PF14529">
    <property type="entry name" value="Exo_endo_phos_2"/>
    <property type="match status" value="1"/>
</dbReference>
<dbReference type="GO" id="GO:0003824">
    <property type="term" value="F:catalytic activity"/>
    <property type="evidence" value="ECO:0007669"/>
    <property type="project" value="InterPro"/>
</dbReference>
<accession>A0AAE1E5L5</accession>
<dbReference type="InterPro" id="IPR005135">
    <property type="entry name" value="Endo/exonuclease/phosphatase"/>
</dbReference>
<dbReference type="Gene3D" id="3.60.10.10">
    <property type="entry name" value="Endonuclease/exonuclease/phosphatase"/>
    <property type="match status" value="2"/>
</dbReference>
<dbReference type="InterPro" id="IPR052560">
    <property type="entry name" value="RdDP_mobile_element"/>
</dbReference>
<name>A0AAE1E5L5_9GAST</name>
<feature type="region of interest" description="Disordered" evidence="1">
    <location>
        <begin position="1"/>
        <end position="60"/>
    </location>
</feature>
<dbReference type="PANTHER" id="PTHR36688:SF2">
    <property type="entry name" value="ENDONUCLEASE_EXONUCLEASE_PHOSPHATASE DOMAIN-CONTAINING PROTEIN"/>
    <property type="match status" value="1"/>
</dbReference>
<dbReference type="Pfam" id="PF00078">
    <property type="entry name" value="RVT_1"/>
    <property type="match status" value="1"/>
</dbReference>
<dbReference type="InterPro" id="IPR043502">
    <property type="entry name" value="DNA/RNA_pol_sf"/>
</dbReference>
<sequence>MLARTHGNGASAKHIPPGTGGPGARHSESTTSRGGEAKSKLLKSEGSPGGLIPPSHEKRVRRNVSVADLLGADSVSSSNRQRTEPLKILQLNVQGGMTLRHAQMCKLLQERGIHVILAQEVLLGSGKSYSLPGYQMYHCSCKERNKRCRGIATFIRRGLKASVENVKTPTDIGESVHRYKRTIIAGDANAHHTAFGYENTDACGQWIIDVTTSTNLTCLVTDRSEPTFLHSKGGLYRPDTALVSSDILELVTREVLEDVGSDHLPALITVGIFSRQREKEAPTWNFNKADWRAYAHALDTRLESVDWNAMTVEKANEALVNEIIRAARKSIPRGVRKKFTPGWSEELKRAVHKRQEARKDFIRNPTATNRKRYNAYSRRAKRIGETIRATEWRKVCDGFNFRTSSRTAWGLVRRLEGKRTASGTEPLVVNGRTLLTARAEAEAFTRFYTRVEGSNSQASKRMVEKARKDWERRPSVVNRTFHTDFTIAELEGALRKSKKGRDGVTQEMLSHMGPKAKHALLRLYNRSWQSGTTPPTWRTAVVIPILKKGKKASDLASYRPISLTSTISKTMERMVNGRLYQYMEDSGLLDENQAGFRRHRSTVDQLVLFTQRVINAWQCSHHTVAVFVDLKNAYDRVWRGGGCS</sequence>
<organism evidence="3 4">
    <name type="scientific">Elysia crispata</name>
    <name type="common">lettuce slug</name>
    <dbReference type="NCBI Taxonomy" id="231223"/>
    <lineage>
        <taxon>Eukaryota</taxon>
        <taxon>Metazoa</taxon>
        <taxon>Spiralia</taxon>
        <taxon>Lophotrochozoa</taxon>
        <taxon>Mollusca</taxon>
        <taxon>Gastropoda</taxon>
        <taxon>Heterobranchia</taxon>
        <taxon>Euthyneura</taxon>
        <taxon>Panpulmonata</taxon>
        <taxon>Sacoglossa</taxon>
        <taxon>Placobranchoidea</taxon>
        <taxon>Plakobranchidae</taxon>
        <taxon>Elysia</taxon>
    </lineage>
</organism>
<dbReference type="AlphaFoldDB" id="A0AAE1E5L5"/>
<evidence type="ECO:0000313" key="3">
    <source>
        <dbReference type="EMBL" id="KAK3795106.1"/>
    </source>
</evidence>
<keyword evidence="4" id="KW-1185">Reference proteome</keyword>
<dbReference type="SUPFAM" id="SSF56219">
    <property type="entry name" value="DNase I-like"/>
    <property type="match status" value="1"/>
</dbReference>
<dbReference type="PROSITE" id="PS50878">
    <property type="entry name" value="RT_POL"/>
    <property type="match status" value="1"/>
</dbReference>
<dbReference type="InterPro" id="IPR036691">
    <property type="entry name" value="Endo/exonu/phosph_ase_sf"/>
</dbReference>
<evidence type="ECO:0000256" key="1">
    <source>
        <dbReference type="SAM" id="MobiDB-lite"/>
    </source>
</evidence>
<dbReference type="CDD" id="cd01650">
    <property type="entry name" value="RT_nLTR_like"/>
    <property type="match status" value="1"/>
</dbReference>
<comment type="caution">
    <text evidence="3">The sequence shown here is derived from an EMBL/GenBank/DDBJ whole genome shotgun (WGS) entry which is preliminary data.</text>
</comment>
<feature type="domain" description="Reverse transcriptase" evidence="2">
    <location>
        <begin position="526"/>
        <end position="644"/>
    </location>
</feature>
<protein>
    <recommendedName>
        <fullName evidence="2">Reverse transcriptase domain-containing protein</fullName>
    </recommendedName>
</protein>
<gene>
    <name evidence="3" type="ORF">RRG08_028307</name>
</gene>
<reference evidence="3" key="1">
    <citation type="journal article" date="2023" name="G3 (Bethesda)">
        <title>A reference genome for the long-term kleptoplast-retaining sea slug Elysia crispata morphotype clarki.</title>
        <authorList>
            <person name="Eastman K.E."/>
            <person name="Pendleton A.L."/>
            <person name="Shaikh M.A."/>
            <person name="Suttiyut T."/>
            <person name="Ogas R."/>
            <person name="Tomko P."/>
            <person name="Gavelis G."/>
            <person name="Widhalm J.R."/>
            <person name="Wisecaver J.H."/>
        </authorList>
    </citation>
    <scope>NUCLEOTIDE SEQUENCE</scope>
    <source>
        <strain evidence="3">ECLA1</strain>
    </source>
</reference>
<proteinExistence type="predicted"/>
<dbReference type="InterPro" id="IPR000477">
    <property type="entry name" value="RT_dom"/>
</dbReference>
<evidence type="ECO:0000313" key="4">
    <source>
        <dbReference type="Proteomes" id="UP001283361"/>
    </source>
</evidence>
<dbReference type="EMBL" id="JAWDGP010001078">
    <property type="protein sequence ID" value="KAK3795106.1"/>
    <property type="molecule type" value="Genomic_DNA"/>
</dbReference>